<dbReference type="Gene3D" id="3.40.50.300">
    <property type="entry name" value="P-loop containing nucleotide triphosphate hydrolases"/>
    <property type="match status" value="2"/>
</dbReference>
<evidence type="ECO:0000256" key="7">
    <source>
        <dbReference type="SAM" id="Coils"/>
    </source>
</evidence>
<accession>A0A7I8DJ52</accession>
<comment type="similarity">
    <text evidence="2">Belongs to the VirD4/TraG family.</text>
</comment>
<dbReference type="InterPro" id="IPR051539">
    <property type="entry name" value="T4SS-coupling_protein"/>
</dbReference>
<proteinExistence type="inferred from homology"/>
<dbReference type="SUPFAM" id="SSF52540">
    <property type="entry name" value="P-loop containing nucleoside triphosphate hydrolases"/>
    <property type="match status" value="1"/>
</dbReference>
<dbReference type="EMBL" id="AP023368">
    <property type="protein sequence ID" value="BCJ98390.1"/>
    <property type="molecule type" value="Genomic_DNA"/>
</dbReference>
<evidence type="ECO:0000256" key="8">
    <source>
        <dbReference type="SAM" id="Phobius"/>
    </source>
</evidence>
<evidence type="ECO:0000256" key="3">
    <source>
        <dbReference type="ARBA" id="ARBA00022475"/>
    </source>
</evidence>
<keyword evidence="10" id="KW-1185">Reference proteome</keyword>
<keyword evidence="5 8" id="KW-1133">Transmembrane helix</keyword>
<keyword evidence="3" id="KW-1003">Cell membrane</keyword>
<organism evidence="9 10">
    <name type="scientific">Anaerocolumna chitinilytica</name>
    <dbReference type="NCBI Taxonomy" id="1727145"/>
    <lineage>
        <taxon>Bacteria</taxon>
        <taxon>Bacillati</taxon>
        <taxon>Bacillota</taxon>
        <taxon>Clostridia</taxon>
        <taxon>Lachnospirales</taxon>
        <taxon>Lachnospiraceae</taxon>
        <taxon>Anaerocolumna</taxon>
    </lineage>
</organism>
<keyword evidence="7" id="KW-0175">Coiled coil</keyword>
<dbReference type="GO" id="GO:0005886">
    <property type="term" value="C:plasma membrane"/>
    <property type="evidence" value="ECO:0007669"/>
    <property type="project" value="UniProtKB-SubCell"/>
</dbReference>
<dbReference type="PANTHER" id="PTHR37937">
    <property type="entry name" value="CONJUGATIVE TRANSFER: DNA TRANSPORT"/>
    <property type="match status" value="1"/>
</dbReference>
<reference evidence="9 10" key="1">
    <citation type="submission" date="2020-08" db="EMBL/GenBank/DDBJ databases">
        <title>Draft genome sequencing of an Anaerocolumna strain isolated from anoxic soil subjected to BSD treatment.</title>
        <authorList>
            <person name="Uek A."/>
            <person name="Tonouchi A."/>
        </authorList>
    </citation>
    <scope>NUCLEOTIDE SEQUENCE [LARGE SCALE GENOMIC DNA]</scope>
    <source>
        <strain evidence="9 10">CTTW</strain>
    </source>
</reference>
<feature type="transmembrane region" description="Helical" evidence="8">
    <location>
        <begin position="6"/>
        <end position="27"/>
    </location>
</feature>
<dbReference type="InterPro" id="IPR027417">
    <property type="entry name" value="P-loop_NTPase"/>
</dbReference>
<dbReference type="KEGG" id="acht:bsdcttw_14310"/>
<keyword evidence="4 8" id="KW-0812">Transmembrane</keyword>
<evidence type="ECO:0000256" key="6">
    <source>
        <dbReference type="ARBA" id="ARBA00023136"/>
    </source>
</evidence>
<feature type="transmembrane region" description="Helical" evidence="8">
    <location>
        <begin position="57"/>
        <end position="74"/>
    </location>
</feature>
<gene>
    <name evidence="9" type="ORF">bsdcttw_14310</name>
</gene>
<evidence type="ECO:0000256" key="5">
    <source>
        <dbReference type="ARBA" id="ARBA00022989"/>
    </source>
</evidence>
<dbReference type="Proteomes" id="UP000515703">
    <property type="component" value="Chromosome"/>
</dbReference>
<dbReference type="AlphaFoldDB" id="A0A7I8DJ52"/>
<dbReference type="Pfam" id="PF02534">
    <property type="entry name" value="T4SS-DNA_transf"/>
    <property type="match status" value="1"/>
</dbReference>
<evidence type="ECO:0008006" key="11">
    <source>
        <dbReference type="Google" id="ProtNLM"/>
    </source>
</evidence>
<feature type="coiled-coil region" evidence="7">
    <location>
        <begin position="140"/>
        <end position="167"/>
    </location>
</feature>
<evidence type="ECO:0000313" key="9">
    <source>
        <dbReference type="EMBL" id="BCJ98390.1"/>
    </source>
</evidence>
<dbReference type="PANTHER" id="PTHR37937:SF1">
    <property type="entry name" value="CONJUGATIVE TRANSFER: DNA TRANSPORT"/>
    <property type="match status" value="1"/>
</dbReference>
<comment type="subcellular location">
    <subcellularLocation>
        <location evidence="1">Cell membrane</location>
        <topology evidence="1">Multi-pass membrane protein</topology>
    </subcellularLocation>
</comment>
<protein>
    <recommendedName>
        <fullName evidence="11">Conjugal transfer protein TraG</fullName>
    </recommendedName>
</protein>
<evidence type="ECO:0000256" key="2">
    <source>
        <dbReference type="ARBA" id="ARBA00008806"/>
    </source>
</evidence>
<evidence type="ECO:0000256" key="4">
    <source>
        <dbReference type="ARBA" id="ARBA00022692"/>
    </source>
</evidence>
<evidence type="ECO:0000313" key="10">
    <source>
        <dbReference type="Proteomes" id="UP000515703"/>
    </source>
</evidence>
<dbReference type="InterPro" id="IPR003688">
    <property type="entry name" value="TraG/VirD4"/>
</dbReference>
<name>A0A7I8DJ52_9FIRM</name>
<dbReference type="CDD" id="cd01127">
    <property type="entry name" value="TrwB_TraG_TraD_VirD4"/>
    <property type="match status" value="1"/>
</dbReference>
<reference evidence="9 10" key="2">
    <citation type="submission" date="2020-08" db="EMBL/GenBank/DDBJ databases">
        <authorList>
            <person name="Ueki A."/>
            <person name="Tonouchi A."/>
        </authorList>
    </citation>
    <scope>NUCLEOTIDE SEQUENCE [LARGE SCALE GENOMIC DNA]</scope>
    <source>
        <strain evidence="9 10">CTTW</strain>
    </source>
</reference>
<dbReference type="NCBIfam" id="NF045973">
    <property type="entry name" value="conju_CD1115"/>
    <property type="match status" value="1"/>
</dbReference>
<sequence length="750" mass="85192">MNKKKWIPYSFLILVFSIAALYFSAFFDSVLLKKKLKNEDLLYIINYVASSKNAGKLFLILLTGIIMFVIVTVLQDSKDYQSKQIFVTPDISTPAPAGQGQCGNAKWLKSSNFDTAFDNFTLDHSNKLLKQIAEASLNDIKYELKRIEKVEAEIDELTMEKDQEDDLNRVKELEAIIDLKQHELVDQDKIIKEVSNPEAYDDIKKRIRKGELNKFAPQKGGVVLGKKEPNESNVIRSLIELVSGKVESKEVIYTILKDVHTLVLGATRAGKGRTVVMQTIGSLLLAGESIIVTDPKAESYYYYKKILELLGYNTITIDFKNPRKSTRFNYLQPIIDRVDDDDIPGAIDATWDLVSQLVGEPKGERLWNDGEASTIAACTMAVVYDNRSPENHIYRNLTNVYYFLSQMCTPVQVGKELVLPISKYVQDLPYEHPSKGLLAVADIAPSRTRGSFYTSALMTLKLFTNPLIADMTSTTDYDPMKVGDGKTAIFIILPDDRKTYYSLATLYVTQQYQLLSRAADLRGGRLKRRVNYLLDEYGNFAKIPNFTTMQTVGGGKGIRFNLFVQDYNQVDDVYEPTQGKIIRSNCENWIYLQTDDPDTLEGLSKKLGKYTISTYSLSANHQKFSNPSSSHNVSLTGRELLTTDEIKKIKRPYSLVTSRNDPAILYSPDLSSWYFNELLGLGNEEHNRRVRMARDNIRTIRSVSHKLELWGIWDEYKILLVKEQKEKSAKMMKEMAEQMAAAQAGQFFDT</sequence>
<evidence type="ECO:0000256" key="1">
    <source>
        <dbReference type="ARBA" id="ARBA00004651"/>
    </source>
</evidence>
<keyword evidence="6 8" id="KW-0472">Membrane</keyword>